<evidence type="ECO:0000313" key="2">
    <source>
        <dbReference type="Proteomes" id="UP000240880"/>
    </source>
</evidence>
<dbReference type="Proteomes" id="UP000240880">
    <property type="component" value="Unassembled WGS sequence"/>
</dbReference>
<accession>A0A2R6ABN5</accession>
<reference evidence="1 2" key="1">
    <citation type="submission" date="2017-04" db="EMBL/GenBank/DDBJ databases">
        <title>Novel microbial lineages endemic to geothermal iron-oxide mats fill important gaps in the evolutionary history of Archaea.</title>
        <authorList>
            <person name="Jay Z.J."/>
            <person name="Beam J.P."/>
            <person name="Dlakic M."/>
            <person name="Rusch D.B."/>
            <person name="Kozubal M.A."/>
            <person name="Inskeep W.P."/>
        </authorList>
    </citation>
    <scope>NUCLEOTIDE SEQUENCE [LARGE SCALE GENOMIC DNA]</scope>
    <source>
        <strain evidence="1">OSP_D</strain>
    </source>
</reference>
<sequence>MRFVNLVHPGTCEAVEQVKHWLFSNDYEVLFLDLPQVYDPSDLSLSRGLKVYQPLLQALPVLASKGISVYFYISPRYQAVAKEVALEFAALTLRARLGRIEPEQWKEVAKKEVKAFIQSLDEHTRYIATRAKSVNVCVNLPAEVKEEFLLAGHKVEEIVVDVPCKPMDIFWQKVKEEELYGKKFLQEEAKKLIEQHVEFVGLILEKDFDEAYKIWKQRVKCNQ</sequence>
<protein>
    <submittedName>
        <fullName evidence="1">Uncharacterized protein</fullName>
    </submittedName>
</protein>
<evidence type="ECO:0000313" key="1">
    <source>
        <dbReference type="EMBL" id="PSN83812.1"/>
    </source>
</evidence>
<name>A0A2R6ABN5_9ARCH</name>
<dbReference type="AlphaFoldDB" id="A0A2R6ABN5"/>
<comment type="caution">
    <text evidence="1">The sequence shown here is derived from an EMBL/GenBank/DDBJ whole genome shotgun (WGS) entry which is preliminary data.</text>
</comment>
<organism evidence="1 2">
    <name type="scientific">Candidatus Marsarchaeota G1 archaeon OSP_D</name>
    <dbReference type="NCBI Taxonomy" id="1978155"/>
    <lineage>
        <taxon>Archaea</taxon>
        <taxon>Candidatus Marsarchaeota</taxon>
        <taxon>Candidatus Marsarchaeota group 1</taxon>
    </lineage>
</organism>
<gene>
    <name evidence="1" type="ORF">B9Q01_03360</name>
</gene>
<proteinExistence type="predicted"/>
<dbReference type="EMBL" id="NEXC01000014">
    <property type="protein sequence ID" value="PSN83812.1"/>
    <property type="molecule type" value="Genomic_DNA"/>
</dbReference>